<evidence type="ECO:0000256" key="1">
    <source>
        <dbReference type="ARBA" id="ARBA00004651"/>
    </source>
</evidence>
<comment type="caution">
    <text evidence="8">The sequence shown here is derived from an EMBL/GenBank/DDBJ whole genome shotgun (WGS) entry which is preliminary data.</text>
</comment>
<sequence length="717" mass="80294">MPIIPVVLSIISSVSFYFWIPDLAELTVTENKMINETIEISGRISGPVHETDQKVDFIFNQYKTNTKYQAVYFKNGNNGDFGNFRYGAQCTVSGTPELPSTARNPGQFDYRKFLLSKGITHQLIIASLTDVECDGASLFDNLYEIRSNLIEYVTTNVSPATAAWMNALVLGEDSQLNEDTIALFQRWNLSHILAISGLHIGLIVGLVYFLLVKLSVCTKEKAQSIIICFLPVYAFLAGGAPSVWRASMMVVLFLLFSRVGLKISVTDVLSIVFLALIIFNRFIVYSVGFQLSFLVTFGLLLSSRWFLQSKSGLWTVLKISFVAQMLILPLQIIYFSNFHPLSILVNLVVVPYFSFIVIPFLFVMMLLSPLAIFTPMMDRVFSSIHPIVIGLISKIDQVAYFPFVIGSFSLFASAVYYLVYQAFMHNLQVAKLKHAFRYGCCLTLLIIIVAIRPYFSPVGKVTMLDVGQGDAMVIELPYRKGVIIIDAGAKMSFENKQPTDAVYQQIIKPFLYEKGIRKIDAVFISHADTDHMGSIPFLIKEMNVEKVIVSNYYEFDRTMLKLLESSDTPVIRAGFEEAVTVGRQSFQVLSPDSDRGTTNENSLVLYSIIGGKSWLFTGDIGNETEKDIISNYPDLTVDVLKVAHHGSDSSTDPVYLNQIQPTVAMISAGVNNSYGHPHDEVLTELEKVKSIIIRTDKKGAIQYIYEDDNGTFMTYLP</sequence>
<dbReference type="InterPro" id="IPR035681">
    <property type="entry name" value="ComA-like_MBL"/>
</dbReference>
<evidence type="ECO:0000313" key="9">
    <source>
        <dbReference type="Proteomes" id="UP001500866"/>
    </source>
</evidence>
<feature type="transmembrane region" description="Helical" evidence="6">
    <location>
        <begin position="282"/>
        <end position="301"/>
    </location>
</feature>
<dbReference type="InterPro" id="IPR004797">
    <property type="entry name" value="Competence_ComEC/Rec2"/>
</dbReference>
<protein>
    <submittedName>
        <fullName evidence="8">DNA internalization-related competence protein ComEC/Rec2</fullName>
    </submittedName>
</protein>
<dbReference type="PANTHER" id="PTHR30619">
    <property type="entry name" value="DNA INTERNALIZATION/COMPETENCE PROTEIN COMEC/REC2"/>
    <property type="match status" value="1"/>
</dbReference>
<dbReference type="SMART" id="SM00849">
    <property type="entry name" value="Lactamase_B"/>
    <property type="match status" value="1"/>
</dbReference>
<feature type="transmembrane region" description="Helical" evidence="6">
    <location>
        <begin position="251"/>
        <end position="276"/>
    </location>
</feature>
<evidence type="ECO:0000256" key="2">
    <source>
        <dbReference type="ARBA" id="ARBA00022475"/>
    </source>
</evidence>
<evidence type="ECO:0000256" key="3">
    <source>
        <dbReference type="ARBA" id="ARBA00022692"/>
    </source>
</evidence>
<proteinExistence type="predicted"/>
<dbReference type="InterPro" id="IPR004477">
    <property type="entry name" value="ComEC_N"/>
</dbReference>
<feature type="transmembrane region" description="Helical" evidence="6">
    <location>
        <begin position="192"/>
        <end position="212"/>
    </location>
</feature>
<evidence type="ECO:0000256" key="6">
    <source>
        <dbReference type="SAM" id="Phobius"/>
    </source>
</evidence>
<dbReference type="NCBIfam" id="TIGR00361">
    <property type="entry name" value="ComEC_Rec2"/>
    <property type="match status" value="1"/>
</dbReference>
<dbReference type="Pfam" id="PF03772">
    <property type="entry name" value="Competence"/>
    <property type="match status" value="1"/>
</dbReference>
<name>A0ABN1G159_9BACI</name>
<evidence type="ECO:0000256" key="5">
    <source>
        <dbReference type="ARBA" id="ARBA00023136"/>
    </source>
</evidence>
<feature type="transmembrane region" description="Helical" evidence="6">
    <location>
        <begin position="435"/>
        <end position="455"/>
    </location>
</feature>
<dbReference type="PANTHER" id="PTHR30619:SF1">
    <property type="entry name" value="RECOMBINATION PROTEIN 2"/>
    <property type="match status" value="1"/>
</dbReference>
<dbReference type="Gene3D" id="3.60.15.10">
    <property type="entry name" value="Ribonuclease Z/Hydroxyacylglutathione hydrolase-like"/>
    <property type="match status" value="1"/>
</dbReference>
<feature type="transmembrane region" description="Helical" evidence="6">
    <location>
        <begin position="401"/>
        <end position="423"/>
    </location>
</feature>
<keyword evidence="4 6" id="KW-1133">Transmembrane helix</keyword>
<dbReference type="SUPFAM" id="SSF56281">
    <property type="entry name" value="Metallo-hydrolase/oxidoreductase"/>
    <property type="match status" value="1"/>
</dbReference>
<gene>
    <name evidence="8" type="ORF">GCM10009001_18600</name>
</gene>
<organism evidence="8 9">
    <name type="scientific">Virgibacillus siamensis</name>
    <dbReference type="NCBI Taxonomy" id="480071"/>
    <lineage>
        <taxon>Bacteria</taxon>
        <taxon>Bacillati</taxon>
        <taxon>Bacillota</taxon>
        <taxon>Bacilli</taxon>
        <taxon>Bacillales</taxon>
        <taxon>Bacillaceae</taxon>
        <taxon>Virgibacillus</taxon>
    </lineage>
</organism>
<keyword evidence="5 6" id="KW-0472">Membrane</keyword>
<dbReference type="NCBIfam" id="TIGR00360">
    <property type="entry name" value="ComEC_N-term"/>
    <property type="match status" value="1"/>
</dbReference>
<dbReference type="Proteomes" id="UP001500866">
    <property type="component" value="Unassembled WGS sequence"/>
</dbReference>
<evidence type="ECO:0000259" key="7">
    <source>
        <dbReference type="SMART" id="SM00849"/>
    </source>
</evidence>
<dbReference type="InterPro" id="IPR001279">
    <property type="entry name" value="Metallo-B-lactamas"/>
</dbReference>
<dbReference type="InterPro" id="IPR036866">
    <property type="entry name" value="RibonucZ/Hydroxyglut_hydro"/>
</dbReference>
<dbReference type="InterPro" id="IPR025405">
    <property type="entry name" value="DUF4131"/>
</dbReference>
<dbReference type="CDD" id="cd07731">
    <property type="entry name" value="ComA-like_MBL-fold"/>
    <property type="match status" value="1"/>
</dbReference>
<dbReference type="Pfam" id="PF00753">
    <property type="entry name" value="Lactamase_B"/>
    <property type="match status" value="1"/>
</dbReference>
<comment type="subcellular location">
    <subcellularLocation>
        <location evidence="1">Cell membrane</location>
        <topology evidence="1">Multi-pass membrane protein</topology>
    </subcellularLocation>
</comment>
<feature type="transmembrane region" description="Helical" evidence="6">
    <location>
        <begin position="224"/>
        <end position="244"/>
    </location>
</feature>
<feature type="transmembrane region" description="Helical" evidence="6">
    <location>
        <begin position="313"/>
        <end position="335"/>
    </location>
</feature>
<accession>A0ABN1G159</accession>
<reference evidence="8 9" key="1">
    <citation type="journal article" date="2019" name="Int. J. Syst. Evol. Microbiol.">
        <title>The Global Catalogue of Microorganisms (GCM) 10K type strain sequencing project: providing services to taxonomists for standard genome sequencing and annotation.</title>
        <authorList>
            <consortium name="The Broad Institute Genomics Platform"/>
            <consortium name="The Broad Institute Genome Sequencing Center for Infectious Disease"/>
            <person name="Wu L."/>
            <person name="Ma J."/>
        </authorList>
    </citation>
    <scope>NUCLEOTIDE SEQUENCE [LARGE SCALE GENOMIC DNA]</scope>
    <source>
        <strain evidence="8 9">JCM 15395</strain>
    </source>
</reference>
<feature type="domain" description="Metallo-beta-lactamase" evidence="7">
    <location>
        <begin position="468"/>
        <end position="670"/>
    </location>
</feature>
<dbReference type="Pfam" id="PF13567">
    <property type="entry name" value="DUF4131"/>
    <property type="match status" value="1"/>
</dbReference>
<keyword evidence="2" id="KW-1003">Cell membrane</keyword>
<keyword evidence="3 6" id="KW-0812">Transmembrane</keyword>
<dbReference type="EMBL" id="BAAADS010000012">
    <property type="protein sequence ID" value="GAA0602020.1"/>
    <property type="molecule type" value="Genomic_DNA"/>
</dbReference>
<evidence type="ECO:0000256" key="4">
    <source>
        <dbReference type="ARBA" id="ARBA00022989"/>
    </source>
</evidence>
<feature type="transmembrane region" description="Helical" evidence="6">
    <location>
        <begin position="341"/>
        <end position="367"/>
    </location>
</feature>
<evidence type="ECO:0000313" key="8">
    <source>
        <dbReference type="EMBL" id="GAA0602020.1"/>
    </source>
</evidence>
<keyword evidence="9" id="KW-1185">Reference proteome</keyword>
<dbReference type="InterPro" id="IPR052159">
    <property type="entry name" value="Competence_DNA_uptake"/>
</dbReference>